<gene>
    <name evidence="1" type="ORF">BJP25_30945</name>
</gene>
<reference evidence="1 2" key="1">
    <citation type="submission" date="2016-10" db="EMBL/GenBank/DDBJ databases">
        <title>The Draft Genome Sequence of Actinokineospora bangkokensis 44EHWT reveals the biosynthetic pathway of antifungal compounds Thailandins with unusual extender unit butylmalonyl-CoA.</title>
        <authorList>
            <person name="Greule A."/>
            <person name="Intra B."/>
            <person name="Flemming S."/>
            <person name="Rommel M.G."/>
            <person name="Panbangred W."/>
            <person name="Bechthold A."/>
        </authorList>
    </citation>
    <scope>NUCLEOTIDE SEQUENCE [LARGE SCALE GENOMIC DNA]</scope>
    <source>
        <strain evidence="1 2">44EHW</strain>
    </source>
</reference>
<dbReference type="RefSeq" id="WP_075977642.1">
    <property type="nucleotide sequence ID" value="NZ_MKQR01000026.1"/>
</dbReference>
<keyword evidence="2" id="KW-1185">Reference proteome</keyword>
<sequence>MTSAFQSINNSLGAIGSAAGAVAAAAGAQAAGGGKFSFSPEEIEGIAKDWTDLASQYFASYNDTERVVIVGPGNEDASDGQAQAAMQSWQLYRESLLQKYEYSAGQAQKFHDSLAAYRGTDSVNVRDLINSGNGGSTGGRRVPGGI</sequence>
<dbReference type="STRING" id="1193682.BJP25_30945"/>
<proteinExistence type="predicted"/>
<dbReference type="EMBL" id="MKQR01000026">
    <property type="protein sequence ID" value="OLR90969.1"/>
    <property type="molecule type" value="Genomic_DNA"/>
</dbReference>
<accession>A0A1Q9LG92</accession>
<organism evidence="1 2">
    <name type="scientific">Actinokineospora bangkokensis</name>
    <dbReference type="NCBI Taxonomy" id="1193682"/>
    <lineage>
        <taxon>Bacteria</taxon>
        <taxon>Bacillati</taxon>
        <taxon>Actinomycetota</taxon>
        <taxon>Actinomycetes</taxon>
        <taxon>Pseudonocardiales</taxon>
        <taxon>Pseudonocardiaceae</taxon>
        <taxon>Actinokineospora</taxon>
    </lineage>
</organism>
<comment type="caution">
    <text evidence="1">The sequence shown here is derived from an EMBL/GenBank/DDBJ whole genome shotgun (WGS) entry which is preliminary data.</text>
</comment>
<dbReference type="Proteomes" id="UP000186040">
    <property type="component" value="Unassembled WGS sequence"/>
</dbReference>
<dbReference type="OrthoDB" id="3698749at2"/>
<dbReference type="AlphaFoldDB" id="A0A1Q9LG92"/>
<evidence type="ECO:0000313" key="1">
    <source>
        <dbReference type="EMBL" id="OLR90969.1"/>
    </source>
</evidence>
<evidence type="ECO:0000313" key="2">
    <source>
        <dbReference type="Proteomes" id="UP000186040"/>
    </source>
</evidence>
<name>A0A1Q9LG92_9PSEU</name>
<evidence type="ECO:0008006" key="3">
    <source>
        <dbReference type="Google" id="ProtNLM"/>
    </source>
</evidence>
<protein>
    <recommendedName>
        <fullName evidence="3">PE domain-containing protein</fullName>
    </recommendedName>
</protein>